<proteinExistence type="predicted"/>
<dbReference type="SMART" id="SM00448">
    <property type="entry name" value="REC"/>
    <property type="match status" value="1"/>
</dbReference>
<accession>A0A3E3IZB5</accession>
<dbReference type="EMBL" id="QVLU01000006">
    <property type="protein sequence ID" value="RGE72439.1"/>
    <property type="molecule type" value="Genomic_DNA"/>
</dbReference>
<evidence type="ECO:0000259" key="8">
    <source>
        <dbReference type="PROSITE" id="PS50110"/>
    </source>
</evidence>
<dbReference type="Gene3D" id="1.10.10.60">
    <property type="entry name" value="Homeodomain-like"/>
    <property type="match status" value="2"/>
</dbReference>
<dbReference type="InterPro" id="IPR011006">
    <property type="entry name" value="CheY-like_superfamily"/>
</dbReference>
<evidence type="ECO:0000256" key="3">
    <source>
        <dbReference type="ARBA" id="ARBA00023125"/>
    </source>
</evidence>
<dbReference type="PANTHER" id="PTHR43280">
    <property type="entry name" value="ARAC-FAMILY TRANSCRIPTIONAL REGULATOR"/>
    <property type="match status" value="1"/>
</dbReference>
<name>A0A3E3IZB5_9FIRM</name>
<dbReference type="InterPro" id="IPR001789">
    <property type="entry name" value="Sig_transdc_resp-reg_receiver"/>
</dbReference>
<dbReference type="PANTHER" id="PTHR43280:SF2">
    <property type="entry name" value="HTH-TYPE TRANSCRIPTIONAL REGULATOR EXSA"/>
    <property type="match status" value="1"/>
</dbReference>
<dbReference type="RefSeq" id="WP_117530732.1">
    <property type="nucleotide sequence ID" value="NZ_QVLU01000006.1"/>
</dbReference>
<dbReference type="InterPro" id="IPR018060">
    <property type="entry name" value="HTH_AraC"/>
</dbReference>
<dbReference type="OrthoDB" id="9793421at2"/>
<dbReference type="GO" id="GO:0043565">
    <property type="term" value="F:sequence-specific DNA binding"/>
    <property type="evidence" value="ECO:0007669"/>
    <property type="project" value="InterPro"/>
</dbReference>
<keyword evidence="3" id="KW-0238">DNA-binding</keyword>
<evidence type="ECO:0000256" key="2">
    <source>
        <dbReference type="ARBA" id="ARBA00023015"/>
    </source>
</evidence>
<dbReference type="GO" id="GO:0003700">
    <property type="term" value="F:DNA-binding transcription factor activity"/>
    <property type="evidence" value="ECO:0007669"/>
    <property type="project" value="InterPro"/>
</dbReference>
<dbReference type="SMART" id="SM00342">
    <property type="entry name" value="HTH_ARAC"/>
    <property type="match status" value="1"/>
</dbReference>
<evidence type="ECO:0000313" key="10">
    <source>
        <dbReference type="Proteomes" id="UP000261166"/>
    </source>
</evidence>
<keyword evidence="6" id="KW-0597">Phosphoprotein</keyword>
<dbReference type="Pfam" id="PF12833">
    <property type="entry name" value="HTH_18"/>
    <property type="match status" value="1"/>
</dbReference>
<evidence type="ECO:0000256" key="5">
    <source>
        <dbReference type="ARBA" id="ARBA00024867"/>
    </source>
</evidence>
<dbReference type="PROSITE" id="PS00041">
    <property type="entry name" value="HTH_ARAC_FAMILY_1"/>
    <property type="match status" value="1"/>
</dbReference>
<protein>
    <recommendedName>
        <fullName evidence="1">Stage 0 sporulation protein A homolog</fullName>
    </recommendedName>
</protein>
<evidence type="ECO:0000313" key="9">
    <source>
        <dbReference type="EMBL" id="RGE72439.1"/>
    </source>
</evidence>
<dbReference type="SUPFAM" id="SSF46689">
    <property type="entry name" value="Homeodomain-like"/>
    <property type="match status" value="1"/>
</dbReference>
<dbReference type="Gene3D" id="3.40.50.2300">
    <property type="match status" value="1"/>
</dbReference>
<keyword evidence="2" id="KW-0805">Transcription regulation</keyword>
<feature type="modified residue" description="4-aspartylphosphate" evidence="6">
    <location>
        <position position="51"/>
    </location>
</feature>
<dbReference type="PRINTS" id="PR00032">
    <property type="entry name" value="HTHARAC"/>
</dbReference>
<keyword evidence="4" id="KW-0804">Transcription</keyword>
<feature type="domain" description="Response regulatory" evidence="8">
    <location>
        <begin position="1"/>
        <end position="116"/>
    </location>
</feature>
<evidence type="ECO:0000259" key="7">
    <source>
        <dbReference type="PROSITE" id="PS01124"/>
    </source>
</evidence>
<comment type="function">
    <text evidence="5">May play the central regulatory role in sporulation. It may be an element of the effector pathway responsible for the activation of sporulation genes in response to nutritional stress. Spo0A may act in concert with spo0H (a sigma factor) to control the expression of some genes that are critical to the sporulation process.</text>
</comment>
<evidence type="ECO:0000256" key="4">
    <source>
        <dbReference type="ARBA" id="ARBA00023163"/>
    </source>
</evidence>
<dbReference type="Pfam" id="PF00072">
    <property type="entry name" value="Response_reg"/>
    <property type="match status" value="1"/>
</dbReference>
<reference evidence="9 10" key="1">
    <citation type="submission" date="2018-08" db="EMBL/GenBank/DDBJ databases">
        <title>A genome reference for cultivated species of the human gut microbiota.</title>
        <authorList>
            <person name="Zou Y."/>
            <person name="Xue W."/>
            <person name="Luo G."/>
        </authorList>
    </citation>
    <scope>NUCLEOTIDE SEQUENCE [LARGE SCALE GENOMIC DNA]</scope>
    <source>
        <strain evidence="9 10">AF26-4BH</strain>
    </source>
</reference>
<dbReference type="PROSITE" id="PS50110">
    <property type="entry name" value="RESPONSE_REGULATORY"/>
    <property type="match status" value="1"/>
</dbReference>
<dbReference type="InterPro" id="IPR009057">
    <property type="entry name" value="Homeodomain-like_sf"/>
</dbReference>
<gene>
    <name evidence="9" type="ORF">DWY69_08820</name>
</gene>
<dbReference type="SUPFAM" id="SSF52172">
    <property type="entry name" value="CheY-like"/>
    <property type="match status" value="1"/>
</dbReference>
<dbReference type="InterPro" id="IPR018062">
    <property type="entry name" value="HTH_AraC-typ_CS"/>
</dbReference>
<comment type="caution">
    <text evidence="9">The sequence shown here is derived from an EMBL/GenBank/DDBJ whole genome shotgun (WGS) entry which is preliminary data.</text>
</comment>
<organism evidence="9 10">
    <name type="scientific">Eisenbergiella massiliensis</name>
    <dbReference type="NCBI Taxonomy" id="1720294"/>
    <lineage>
        <taxon>Bacteria</taxon>
        <taxon>Bacillati</taxon>
        <taxon>Bacillota</taxon>
        <taxon>Clostridia</taxon>
        <taxon>Lachnospirales</taxon>
        <taxon>Lachnospiraceae</taxon>
        <taxon>Eisenbergiella</taxon>
    </lineage>
</organism>
<evidence type="ECO:0000256" key="6">
    <source>
        <dbReference type="PROSITE-ProRule" id="PRU00169"/>
    </source>
</evidence>
<evidence type="ECO:0000256" key="1">
    <source>
        <dbReference type="ARBA" id="ARBA00018672"/>
    </source>
</evidence>
<dbReference type="CDD" id="cd17536">
    <property type="entry name" value="REC_YesN-like"/>
    <property type="match status" value="1"/>
</dbReference>
<dbReference type="Proteomes" id="UP000261166">
    <property type="component" value="Unassembled WGS sequence"/>
</dbReference>
<dbReference type="GO" id="GO:0000160">
    <property type="term" value="P:phosphorelay signal transduction system"/>
    <property type="evidence" value="ECO:0007669"/>
    <property type="project" value="InterPro"/>
</dbReference>
<feature type="domain" description="HTH araC/xylS-type" evidence="7">
    <location>
        <begin position="253"/>
        <end position="352"/>
    </location>
</feature>
<dbReference type="AlphaFoldDB" id="A0A3E3IZB5"/>
<dbReference type="PROSITE" id="PS01124">
    <property type="entry name" value="HTH_ARAC_FAMILY_2"/>
    <property type="match status" value="1"/>
</dbReference>
<sequence>MIVDDDSMVYHIVKKTIPWEKYRMEVTAYAPNGMKAIEYLAENKIDVLFVDLSMPHMGGMEFIRRVYEYLPETVFVILSSHSEYRFVKESFCIGAFDYLLKVDIDDEAIISELLNRVTDKLEKMKKEGERHFDLGDLISKLNFSPQDGEKDEYWYCVQTLHLQPEANRLKIAEILLKQSEANNMVYGCYEGHFVILYYTRDKKAAEKLMPSIYESIIKQALGIIASGKSCWGFYRDIEELYLESVRNIDDGFFRIKEYLMENYSNQELSLQMVADALNMNRRSVSKYVSDYSGLMFKAYLNEIRIQTAKEKLSKTNMRIQEVAYASGYTNVEHFTRIFTEKAGCSPSQYAASRKNQNELLL</sequence>
<dbReference type="InterPro" id="IPR020449">
    <property type="entry name" value="Tscrpt_reg_AraC-type_HTH"/>
</dbReference>